<dbReference type="AlphaFoldDB" id="A0A8X6J285"/>
<name>A0A8X6J285_TRICU</name>
<evidence type="ECO:0000256" key="1">
    <source>
        <dbReference type="SAM" id="MobiDB-lite"/>
    </source>
</evidence>
<proteinExistence type="predicted"/>
<protein>
    <submittedName>
        <fullName evidence="2">Uncharacterized protein</fullName>
    </submittedName>
</protein>
<organism evidence="2 3">
    <name type="scientific">Trichonephila clavata</name>
    <name type="common">Joro spider</name>
    <name type="synonym">Nephila clavata</name>
    <dbReference type="NCBI Taxonomy" id="2740835"/>
    <lineage>
        <taxon>Eukaryota</taxon>
        <taxon>Metazoa</taxon>
        <taxon>Ecdysozoa</taxon>
        <taxon>Arthropoda</taxon>
        <taxon>Chelicerata</taxon>
        <taxon>Arachnida</taxon>
        <taxon>Araneae</taxon>
        <taxon>Araneomorphae</taxon>
        <taxon>Entelegynae</taxon>
        <taxon>Araneoidea</taxon>
        <taxon>Nephilidae</taxon>
        <taxon>Trichonephila</taxon>
    </lineage>
</organism>
<comment type="caution">
    <text evidence="2">The sequence shown here is derived from an EMBL/GenBank/DDBJ whole genome shotgun (WGS) entry which is preliminary data.</text>
</comment>
<evidence type="ECO:0000313" key="3">
    <source>
        <dbReference type="Proteomes" id="UP000887116"/>
    </source>
</evidence>
<evidence type="ECO:0000313" key="2">
    <source>
        <dbReference type="EMBL" id="GFQ88305.1"/>
    </source>
</evidence>
<dbReference type="EMBL" id="BMAO01003496">
    <property type="protein sequence ID" value="GFQ88305.1"/>
    <property type="molecule type" value="Genomic_DNA"/>
</dbReference>
<feature type="region of interest" description="Disordered" evidence="1">
    <location>
        <begin position="1"/>
        <end position="23"/>
    </location>
</feature>
<keyword evidence="3" id="KW-1185">Reference proteome</keyword>
<gene>
    <name evidence="2" type="ORF">TNCT_660511</name>
</gene>
<sequence>MTPLQISLSEGDDPFPDDILPEGDRNDHVIVPQIGSETKSHSGRGTRKIRIPPWPVDDRYLDCVRVVFWSDLSEWYEFITGQIASPFGKRAEA</sequence>
<accession>A0A8X6J285</accession>
<reference evidence="2" key="1">
    <citation type="submission" date="2020-07" db="EMBL/GenBank/DDBJ databases">
        <title>Multicomponent nature underlies the extraordinary mechanical properties of spider dragline silk.</title>
        <authorList>
            <person name="Kono N."/>
            <person name="Nakamura H."/>
            <person name="Mori M."/>
            <person name="Yoshida Y."/>
            <person name="Ohtoshi R."/>
            <person name="Malay A.D."/>
            <person name="Moran D.A.P."/>
            <person name="Tomita M."/>
            <person name="Numata K."/>
            <person name="Arakawa K."/>
        </authorList>
    </citation>
    <scope>NUCLEOTIDE SEQUENCE</scope>
</reference>
<feature type="compositionally biased region" description="Acidic residues" evidence="1">
    <location>
        <begin position="10"/>
        <end position="21"/>
    </location>
</feature>
<dbReference type="OrthoDB" id="10589719at2759"/>
<dbReference type="Proteomes" id="UP000887116">
    <property type="component" value="Unassembled WGS sequence"/>
</dbReference>